<dbReference type="PANTHER" id="PTHR16453">
    <property type="entry name" value="WD40 DOMAIN-CONTAINING PROTEIN MIO FAMILY MEMBER"/>
    <property type="match status" value="1"/>
</dbReference>
<keyword evidence="2" id="KW-0677">Repeat</keyword>
<keyword evidence="6" id="KW-1185">Reference proteome</keyword>
<name>A0A1R2CH35_9CILI</name>
<keyword evidence="1" id="KW-0853">WD repeat</keyword>
<dbReference type="InterPro" id="IPR049092">
    <property type="entry name" value="MIOS_a-sol"/>
</dbReference>
<evidence type="ECO:0000259" key="4">
    <source>
        <dbReference type="Pfam" id="PF21719"/>
    </source>
</evidence>
<feature type="domain" description="GATOR2 complex protein MIO zinc-ribbon like" evidence="3">
    <location>
        <begin position="331"/>
        <end position="431"/>
    </location>
</feature>
<dbReference type="OrthoDB" id="284727at2759"/>
<protein>
    <submittedName>
        <fullName evidence="5">Uncharacterized protein</fullName>
    </submittedName>
</protein>
<dbReference type="GO" id="GO:1904263">
    <property type="term" value="P:positive regulation of TORC1 signaling"/>
    <property type="evidence" value="ECO:0007669"/>
    <property type="project" value="TreeGrafter"/>
</dbReference>
<dbReference type="PANTHER" id="PTHR16453:SF9">
    <property type="entry name" value="GATOR COMPLEX PROTEIN MIOS"/>
    <property type="match status" value="1"/>
</dbReference>
<dbReference type="InterPro" id="IPR031488">
    <property type="entry name" value="Zn_ribbon_mio"/>
</dbReference>
<evidence type="ECO:0000259" key="3">
    <source>
        <dbReference type="Pfam" id="PF17034"/>
    </source>
</evidence>
<evidence type="ECO:0000256" key="2">
    <source>
        <dbReference type="ARBA" id="ARBA00022737"/>
    </source>
</evidence>
<dbReference type="CDD" id="cd16691">
    <property type="entry name" value="mRING-H2-C3H3C2_Mio"/>
    <property type="match status" value="1"/>
</dbReference>
<comment type="caution">
    <text evidence="5">The sequence shown here is derived from an EMBL/GenBank/DDBJ whole genome shotgun (WGS) entry which is preliminary data.</text>
</comment>
<dbReference type="Pfam" id="PF17034">
    <property type="entry name" value="zinc_ribbon_16"/>
    <property type="match status" value="1"/>
</dbReference>
<feature type="domain" description="MIOS-like alpha-solenoid" evidence="4">
    <location>
        <begin position="25"/>
        <end position="147"/>
    </location>
</feature>
<accession>A0A1R2CH35</accession>
<dbReference type="Pfam" id="PF21719">
    <property type="entry name" value="MIOS_a-sol"/>
    <property type="match status" value="1"/>
</dbReference>
<organism evidence="5 6">
    <name type="scientific">Stentor coeruleus</name>
    <dbReference type="NCBI Taxonomy" id="5963"/>
    <lineage>
        <taxon>Eukaryota</taxon>
        <taxon>Sar</taxon>
        <taxon>Alveolata</taxon>
        <taxon>Ciliophora</taxon>
        <taxon>Postciliodesmatophora</taxon>
        <taxon>Heterotrichea</taxon>
        <taxon>Heterotrichida</taxon>
        <taxon>Stentoridae</taxon>
        <taxon>Stentor</taxon>
    </lineage>
</organism>
<dbReference type="GO" id="GO:0034198">
    <property type="term" value="P:cellular response to amino acid starvation"/>
    <property type="evidence" value="ECO:0007669"/>
    <property type="project" value="TreeGrafter"/>
</dbReference>
<sequence>MYSQSSPLFVRNRKASFDISSNFVERAESGYALNLDKNIKLSENDEVSKNIWIWLNYCKTSQNQAEGILSYIDKSESTFTEEGLHKIYSSPERKKCLSFCEWNFFQNPETLESKCSSLQSSYNSMQSVMYAIFAFNYELALNKISEPSMLIPILQNIQSKDTCLSNFYKSVAKHESNQFTRNILWFLAGPNYYNKILESLTITESIGFGLRFLNDTELKLHLKKLIIKGYDEGYLETIIISGFDSETPGLLTKYYDRTSDLQTVGIVSVFAQQFIRSDILDNFVSGYKSQLNRLELYNLRCEFEIEESKLLNKRIGQGKCIRCYYCGNSTAACEITTSPAIARRGDPHSVSKPYLNHCPSCPYSLPKCCVCLNNIKSLNPHFIGEKGKGMVYIELLTWCEKCHHGGHTSHLIEWFNENNECPVNNCGCACKALDPL</sequence>
<dbReference type="AlphaFoldDB" id="A0A1R2CH35"/>
<dbReference type="EMBL" id="MPUH01000153">
    <property type="protein sequence ID" value="OMJ88354.1"/>
    <property type="molecule type" value="Genomic_DNA"/>
</dbReference>
<gene>
    <name evidence="5" type="ORF">SteCoe_9770</name>
</gene>
<dbReference type="GO" id="GO:0005737">
    <property type="term" value="C:cytoplasm"/>
    <property type="evidence" value="ECO:0007669"/>
    <property type="project" value="TreeGrafter"/>
</dbReference>
<reference evidence="5 6" key="1">
    <citation type="submission" date="2016-11" db="EMBL/GenBank/DDBJ databases">
        <title>The macronuclear genome of Stentor coeruleus: a giant cell with tiny introns.</title>
        <authorList>
            <person name="Slabodnick M."/>
            <person name="Ruby J.G."/>
            <person name="Reiff S.B."/>
            <person name="Swart E.C."/>
            <person name="Gosai S."/>
            <person name="Prabakaran S."/>
            <person name="Witkowska E."/>
            <person name="Larue G.E."/>
            <person name="Fisher S."/>
            <person name="Freeman R.M."/>
            <person name="Gunawardena J."/>
            <person name="Chu W."/>
            <person name="Stover N.A."/>
            <person name="Gregory B.D."/>
            <person name="Nowacki M."/>
            <person name="Derisi J."/>
            <person name="Roy S.W."/>
            <person name="Marshall W.F."/>
            <person name="Sood P."/>
        </authorList>
    </citation>
    <scope>NUCLEOTIDE SEQUENCE [LARGE SCALE GENOMIC DNA]</scope>
    <source>
        <strain evidence="5">WM001</strain>
    </source>
</reference>
<evidence type="ECO:0000256" key="1">
    <source>
        <dbReference type="ARBA" id="ARBA00022574"/>
    </source>
</evidence>
<evidence type="ECO:0000313" key="5">
    <source>
        <dbReference type="EMBL" id="OMJ88354.1"/>
    </source>
</evidence>
<evidence type="ECO:0000313" key="6">
    <source>
        <dbReference type="Proteomes" id="UP000187209"/>
    </source>
</evidence>
<dbReference type="Proteomes" id="UP000187209">
    <property type="component" value="Unassembled WGS sequence"/>
</dbReference>
<dbReference type="InterPro" id="IPR037593">
    <property type="entry name" value="MIOS/Sea4"/>
</dbReference>
<proteinExistence type="predicted"/>